<evidence type="ECO:0000313" key="5">
    <source>
        <dbReference type="EMBL" id="MEB4796863.1"/>
    </source>
</evidence>
<dbReference type="SMART" id="SM00347">
    <property type="entry name" value="HTH_MARR"/>
    <property type="match status" value="1"/>
</dbReference>
<dbReference type="Pfam" id="PF01047">
    <property type="entry name" value="MarR"/>
    <property type="match status" value="1"/>
</dbReference>
<dbReference type="PANTHER" id="PTHR33164:SF94">
    <property type="entry name" value="TRANSCRIPTIONAL REGULATORY PROTEIN-RELATED"/>
    <property type="match status" value="1"/>
</dbReference>
<evidence type="ECO:0000256" key="1">
    <source>
        <dbReference type="ARBA" id="ARBA00023015"/>
    </source>
</evidence>
<accession>A0ABU6DIP7</accession>
<sequence length="150" mass="17553">MIFAQEEILRLRDNVQQFIRLFGLLEQSVTPCGYALSLSQVFALQELEQRTSSLNDLAAKLRLERSSVSRLIDELVKKEFVHRQLNENNRREVQLTLSDKGEKTIQQVRKQSIAYYQLVLKDLTFEEQHSVVDGFEFFVRSLKKSKEETS</sequence>
<name>A0ABU6DIP7_9BACL</name>
<keyword evidence="3" id="KW-0804">Transcription</keyword>
<dbReference type="InterPro" id="IPR039422">
    <property type="entry name" value="MarR/SlyA-like"/>
</dbReference>
<dbReference type="InterPro" id="IPR036388">
    <property type="entry name" value="WH-like_DNA-bd_sf"/>
</dbReference>
<reference evidence="5 6" key="1">
    <citation type="submission" date="2023-03" db="EMBL/GenBank/DDBJ databases">
        <title>Bacillus Genome Sequencing.</title>
        <authorList>
            <person name="Dunlap C."/>
        </authorList>
    </citation>
    <scope>NUCLEOTIDE SEQUENCE [LARGE SCALE GENOMIC DNA]</scope>
    <source>
        <strain evidence="5 6">NRS-1351</strain>
    </source>
</reference>
<proteinExistence type="predicted"/>
<evidence type="ECO:0000313" key="6">
    <source>
        <dbReference type="Proteomes" id="UP001355653"/>
    </source>
</evidence>
<comment type="caution">
    <text evidence="5">The sequence shown here is derived from an EMBL/GenBank/DDBJ whole genome shotgun (WGS) entry which is preliminary data.</text>
</comment>
<evidence type="ECO:0000259" key="4">
    <source>
        <dbReference type="PROSITE" id="PS50995"/>
    </source>
</evidence>
<dbReference type="SUPFAM" id="SSF46785">
    <property type="entry name" value="Winged helix' DNA-binding domain"/>
    <property type="match status" value="1"/>
</dbReference>
<dbReference type="PROSITE" id="PS01117">
    <property type="entry name" value="HTH_MARR_1"/>
    <property type="match status" value="1"/>
</dbReference>
<dbReference type="RefSeq" id="WP_246069130.1">
    <property type="nucleotide sequence ID" value="NZ_JAROBY010000041.1"/>
</dbReference>
<dbReference type="InterPro" id="IPR023187">
    <property type="entry name" value="Tscrpt_reg_MarR-type_CS"/>
</dbReference>
<dbReference type="PRINTS" id="PR00598">
    <property type="entry name" value="HTHMARR"/>
</dbReference>
<evidence type="ECO:0000256" key="2">
    <source>
        <dbReference type="ARBA" id="ARBA00023125"/>
    </source>
</evidence>
<protein>
    <submittedName>
        <fullName evidence="5">MarR family transcriptional regulator</fullName>
    </submittedName>
</protein>
<feature type="domain" description="HTH marR-type" evidence="4">
    <location>
        <begin position="5"/>
        <end position="140"/>
    </location>
</feature>
<dbReference type="Proteomes" id="UP001355653">
    <property type="component" value="Unassembled WGS sequence"/>
</dbReference>
<dbReference type="InterPro" id="IPR036390">
    <property type="entry name" value="WH_DNA-bd_sf"/>
</dbReference>
<dbReference type="PROSITE" id="PS50995">
    <property type="entry name" value="HTH_MARR_2"/>
    <property type="match status" value="1"/>
</dbReference>
<organism evidence="5 6">
    <name type="scientific">Paenibacillus chondroitinus</name>
    <dbReference type="NCBI Taxonomy" id="59842"/>
    <lineage>
        <taxon>Bacteria</taxon>
        <taxon>Bacillati</taxon>
        <taxon>Bacillota</taxon>
        <taxon>Bacilli</taxon>
        <taxon>Bacillales</taxon>
        <taxon>Paenibacillaceae</taxon>
        <taxon>Paenibacillus</taxon>
    </lineage>
</organism>
<keyword evidence="6" id="KW-1185">Reference proteome</keyword>
<dbReference type="PANTHER" id="PTHR33164">
    <property type="entry name" value="TRANSCRIPTIONAL REGULATOR, MARR FAMILY"/>
    <property type="match status" value="1"/>
</dbReference>
<gene>
    <name evidence="5" type="ORF">P5G65_23460</name>
</gene>
<keyword evidence="2" id="KW-0238">DNA-binding</keyword>
<evidence type="ECO:0000256" key="3">
    <source>
        <dbReference type="ARBA" id="ARBA00023163"/>
    </source>
</evidence>
<keyword evidence="1" id="KW-0805">Transcription regulation</keyword>
<dbReference type="Gene3D" id="1.10.10.10">
    <property type="entry name" value="Winged helix-like DNA-binding domain superfamily/Winged helix DNA-binding domain"/>
    <property type="match status" value="1"/>
</dbReference>
<dbReference type="InterPro" id="IPR000835">
    <property type="entry name" value="HTH_MarR-typ"/>
</dbReference>
<dbReference type="EMBL" id="JAROBY010000041">
    <property type="protein sequence ID" value="MEB4796863.1"/>
    <property type="molecule type" value="Genomic_DNA"/>
</dbReference>